<dbReference type="PANTHER" id="PTHR12526:SF636">
    <property type="entry name" value="BLL3647 PROTEIN"/>
    <property type="match status" value="1"/>
</dbReference>
<dbReference type="Pfam" id="PF13692">
    <property type="entry name" value="Glyco_trans_1_4"/>
    <property type="match status" value="1"/>
</dbReference>
<protein>
    <submittedName>
        <fullName evidence="2">Glycosyltransferase</fullName>
    </submittedName>
</protein>
<dbReference type="InterPro" id="IPR028098">
    <property type="entry name" value="Glyco_trans_4-like_N"/>
</dbReference>
<accession>A0ABX2TJ22</accession>
<dbReference type="RefSeq" id="WP_180286027.1">
    <property type="nucleotide sequence ID" value="NZ_JABFDB010000038.1"/>
</dbReference>
<proteinExistence type="predicted"/>
<organism evidence="2 3">
    <name type="scientific">Azospirillum oleiclasticum</name>
    <dbReference type="NCBI Taxonomy" id="2735135"/>
    <lineage>
        <taxon>Bacteria</taxon>
        <taxon>Pseudomonadati</taxon>
        <taxon>Pseudomonadota</taxon>
        <taxon>Alphaproteobacteria</taxon>
        <taxon>Rhodospirillales</taxon>
        <taxon>Azospirillaceae</taxon>
        <taxon>Azospirillum</taxon>
    </lineage>
</organism>
<evidence type="ECO:0000259" key="1">
    <source>
        <dbReference type="Pfam" id="PF13579"/>
    </source>
</evidence>
<feature type="domain" description="Glycosyltransferase subfamily 4-like N-terminal" evidence="1">
    <location>
        <begin position="16"/>
        <end position="175"/>
    </location>
</feature>
<evidence type="ECO:0000313" key="2">
    <source>
        <dbReference type="EMBL" id="NYZ24253.1"/>
    </source>
</evidence>
<reference evidence="2 3" key="1">
    <citation type="submission" date="2020-05" db="EMBL/GenBank/DDBJ databases">
        <title>Azospirillum oleiclasticum sp. nov, a nitrogen-fixing and heavy crude oil-emulsifying bacterium isolated from the crude oil of Yumen Oilfield.</title>
        <authorList>
            <person name="Wu D."/>
            <person name="Cai M."/>
            <person name="Zhang X."/>
        </authorList>
    </citation>
    <scope>NUCLEOTIDE SEQUENCE [LARGE SCALE GENOMIC DNA]</scope>
    <source>
        <strain evidence="2 3">ROY-1-1-2</strain>
    </source>
</reference>
<sequence length="385" mass="42052">MLQVYHVGHFDPELPNGVDRVIHNLGRLLEGDVGFHVVGFGEPDPDAHLVRLDGRVRIHGFGRPGLRNFRLPRGFRRWLGGLSGEPVLHLHSVFAPLNFAIAAECRRAGVPYVFTPHDSYVPASLRTRALAKRLYLATLERRVLDGAAVLHALTAEGRDCIARHTANRRIHLVRNFIPLPPVPPCPAEERCGMLYLGRMDRYQKGIDRLLAAYAALRRERPAAPILTLAGPADRVERPALDALMAEHGLTEAAVIRRDRVGEAEKHRLLAGSRLYVQLSRFEGFGLSVAEALALSVPVVVSREIPLAPLVERHGAGLVVDGDDAAPGLIRALDAGPAAYAAMVEGARRLYRAELSADSIRPRMLGLYHEAAAAGRAARLPLPQPG</sequence>
<comment type="caution">
    <text evidence="2">The sequence shown here is derived from an EMBL/GenBank/DDBJ whole genome shotgun (WGS) entry which is preliminary data.</text>
</comment>
<dbReference type="Proteomes" id="UP000584642">
    <property type="component" value="Unassembled WGS sequence"/>
</dbReference>
<evidence type="ECO:0000313" key="3">
    <source>
        <dbReference type="Proteomes" id="UP000584642"/>
    </source>
</evidence>
<dbReference type="EMBL" id="JABFDB010000038">
    <property type="protein sequence ID" value="NYZ24253.1"/>
    <property type="molecule type" value="Genomic_DNA"/>
</dbReference>
<dbReference type="PANTHER" id="PTHR12526">
    <property type="entry name" value="GLYCOSYLTRANSFERASE"/>
    <property type="match status" value="1"/>
</dbReference>
<keyword evidence="3" id="KW-1185">Reference proteome</keyword>
<dbReference type="Pfam" id="PF13579">
    <property type="entry name" value="Glyco_trans_4_4"/>
    <property type="match status" value="1"/>
</dbReference>
<dbReference type="SUPFAM" id="SSF53756">
    <property type="entry name" value="UDP-Glycosyltransferase/glycogen phosphorylase"/>
    <property type="match status" value="1"/>
</dbReference>
<dbReference type="Gene3D" id="3.40.50.2000">
    <property type="entry name" value="Glycogen Phosphorylase B"/>
    <property type="match status" value="2"/>
</dbReference>
<gene>
    <name evidence="2" type="ORF">HND93_31490</name>
</gene>
<name>A0ABX2TJ22_9PROT</name>